<evidence type="ECO:0000313" key="3">
    <source>
        <dbReference type="EMBL" id="CAG9799012.1"/>
    </source>
</evidence>
<reference evidence="3" key="2">
    <citation type="submission" date="2022-10" db="EMBL/GenBank/DDBJ databases">
        <authorList>
            <consortium name="ENA_rothamsted_submissions"/>
            <consortium name="culmorum"/>
            <person name="King R."/>
        </authorList>
    </citation>
    <scope>NUCLEOTIDE SEQUENCE</scope>
</reference>
<evidence type="ECO:0000313" key="4">
    <source>
        <dbReference type="Proteomes" id="UP001153620"/>
    </source>
</evidence>
<keyword evidence="2" id="KW-0812">Transmembrane</keyword>
<dbReference type="AlphaFoldDB" id="A0A9N9RKR3"/>
<dbReference type="Proteomes" id="UP001153620">
    <property type="component" value="Chromosome 1"/>
</dbReference>
<dbReference type="EMBL" id="OU895877">
    <property type="protein sequence ID" value="CAG9799012.1"/>
    <property type="molecule type" value="Genomic_DNA"/>
</dbReference>
<feature type="region of interest" description="Disordered" evidence="1">
    <location>
        <begin position="717"/>
        <end position="804"/>
    </location>
</feature>
<feature type="transmembrane region" description="Helical" evidence="2">
    <location>
        <begin position="375"/>
        <end position="395"/>
    </location>
</feature>
<feature type="compositionally biased region" description="Low complexity" evidence="1">
    <location>
        <begin position="717"/>
        <end position="726"/>
    </location>
</feature>
<organism evidence="3 4">
    <name type="scientific">Chironomus riparius</name>
    <dbReference type="NCBI Taxonomy" id="315576"/>
    <lineage>
        <taxon>Eukaryota</taxon>
        <taxon>Metazoa</taxon>
        <taxon>Ecdysozoa</taxon>
        <taxon>Arthropoda</taxon>
        <taxon>Hexapoda</taxon>
        <taxon>Insecta</taxon>
        <taxon>Pterygota</taxon>
        <taxon>Neoptera</taxon>
        <taxon>Endopterygota</taxon>
        <taxon>Diptera</taxon>
        <taxon>Nematocera</taxon>
        <taxon>Chironomoidea</taxon>
        <taxon>Chironomidae</taxon>
        <taxon>Chironominae</taxon>
        <taxon>Chironomus</taxon>
    </lineage>
</organism>
<sequence length="804" mass="88178">MYAAAGGASCRQARKRQAQQASKDKAAIQKALKEKLAASKTNLAATPTKSKQFHQLPATYLRAPHSSVRKLSAGYTGHSRLLLPINEQSAQQHSPSHQLLSSCHHQQHARTPSFGHRELRLDVEHKKLTKSATASFPLVSQASTPPASPLGTNLCPFHHLQHHSNNNNNAISNFQKESQSNLLSVQVPLNDGIIITPATPLPSPGNSLGGSNREQQGDQQLMASLSDLHKPKIVDDLPEFPLGRACSVYRNRKLEADEAANEQQTVKVNITNDVYEQQKQQFFIGTLPNGNAATTQPWIETDYYDPENQTCIECAQGRQAWLERGRRCSVQDPNQASFNRRWMKRNRVQDASIGGSSDDEDLLGVIRGPSSFANAFLYIGLGTISIGSIIFFVGTGEKGFKTQELRLIGPVLAIIGVVFCVIRILFCVCPSHCISRRERNKKNSKVDADHRTSLLGDTKRVSIARGSYINSKIPMSSSQSSQFPPKSIVKNKSYEGVETLRQIASTSLFLDKEQKSNAISGGGLCQTIPTIKEPTDEGSSNASLINLMPQANDAILEPPIEMMMKMDTLKVDTLNVIDILSLTDSETEREIHQIDINQEVVIPRVEPTSLFSDDDDKCDVGDLNELIEDESQLDSDGNKKSTAINKLNRQRTSLNQSKVKDADTLLMETSLMIIDPAPLSPPPFSPPPLPISPNIVTTTFNIPSTLSLTLPLTNTTTSSSANAAISGENSTEDRQHISASDGGSRRHKHHHHHHHHHKGSSSHKHKHSSSTGRSASTDERGQPIKDSHQFTEAELVLSPSKLGQ</sequence>
<reference evidence="3" key="1">
    <citation type="submission" date="2022-01" db="EMBL/GenBank/DDBJ databases">
        <authorList>
            <person name="King R."/>
        </authorList>
    </citation>
    <scope>NUCLEOTIDE SEQUENCE</scope>
</reference>
<keyword evidence="2" id="KW-0472">Membrane</keyword>
<accession>A0A9N9RKR3</accession>
<feature type="region of interest" description="Disordered" evidence="1">
    <location>
        <begin position="1"/>
        <end position="26"/>
    </location>
</feature>
<name>A0A9N9RKR3_9DIPT</name>
<feature type="transmembrane region" description="Helical" evidence="2">
    <location>
        <begin position="407"/>
        <end position="426"/>
    </location>
</feature>
<feature type="compositionally biased region" description="Basic and acidic residues" evidence="1">
    <location>
        <begin position="776"/>
        <end position="791"/>
    </location>
</feature>
<keyword evidence="2" id="KW-1133">Transmembrane helix</keyword>
<keyword evidence="4" id="KW-1185">Reference proteome</keyword>
<dbReference type="OrthoDB" id="6425771at2759"/>
<gene>
    <name evidence="3" type="ORF">CHIRRI_LOCUS1987</name>
</gene>
<feature type="compositionally biased region" description="Basic residues" evidence="1">
    <location>
        <begin position="745"/>
        <end position="768"/>
    </location>
</feature>
<evidence type="ECO:0000256" key="1">
    <source>
        <dbReference type="SAM" id="MobiDB-lite"/>
    </source>
</evidence>
<evidence type="ECO:0000256" key="2">
    <source>
        <dbReference type="SAM" id="Phobius"/>
    </source>
</evidence>
<protein>
    <submittedName>
        <fullName evidence="3">Uncharacterized protein</fullName>
    </submittedName>
</protein>
<proteinExistence type="predicted"/>